<dbReference type="GO" id="GO:0044780">
    <property type="term" value="P:bacterial-type flagellum assembly"/>
    <property type="evidence" value="ECO:0007669"/>
    <property type="project" value="InterPro"/>
</dbReference>
<dbReference type="InterPro" id="IPR017585">
    <property type="entry name" value="SAF_FlgA"/>
</dbReference>
<proteinExistence type="predicted"/>
<sequence>MKLGLATFAIATALGLAAAAADQPLRSEVVVERDIVTLGDFYPDAGKLAAIPLFRAPDLGTSGRVPASAVADRARRAGYEAAGTDGLRSVQVTRRAVVVDQARLETFLREELILANPRLKPENIELSLYGFGRIINADPAARQPISVERLDWQAETGRLEATVRIATNEPINTFELRGQAVEQIEIYTASVSLERGAVVEEEDLSAMKLPRHRVTDRMVTDPAAIIGLAARRGLRPGAPLQLADFEPPILVERGEKVTIVLQTSGMKLTAVAQALANGAKGQTIDVLNPQSRRTISATVTGRGQVTVNAGLQRTASLKETN</sequence>
<feature type="domain" description="SAF" evidence="5">
    <location>
        <begin position="184"/>
        <end position="246"/>
    </location>
</feature>
<name>A0A839AHW5_9HYPH</name>
<dbReference type="Proteomes" id="UP000541109">
    <property type="component" value="Unassembled WGS sequence"/>
</dbReference>
<reference evidence="6 7" key="1">
    <citation type="submission" date="2020-07" db="EMBL/GenBank/DDBJ databases">
        <title>Stappia sp., F7233, whole genome shotgun sequencing project.</title>
        <authorList>
            <person name="Jiang S."/>
            <person name="Liu Z.W."/>
            <person name="Du Z.J."/>
        </authorList>
    </citation>
    <scope>NUCLEOTIDE SEQUENCE [LARGE SCALE GENOMIC DNA]</scope>
    <source>
        <strain evidence="6 7">F7233</strain>
    </source>
</reference>
<comment type="subcellular location">
    <subcellularLocation>
        <location evidence="1">Periplasm</location>
    </subcellularLocation>
</comment>
<dbReference type="GO" id="GO:0042597">
    <property type="term" value="C:periplasmic space"/>
    <property type="evidence" value="ECO:0007669"/>
    <property type="project" value="UniProtKB-SubCell"/>
</dbReference>
<dbReference type="InterPro" id="IPR039246">
    <property type="entry name" value="Flagellar_FlgA"/>
</dbReference>
<dbReference type="InterPro" id="IPR013974">
    <property type="entry name" value="SAF"/>
</dbReference>
<evidence type="ECO:0000256" key="4">
    <source>
        <dbReference type="SAM" id="SignalP"/>
    </source>
</evidence>
<dbReference type="AlphaFoldDB" id="A0A839AHW5"/>
<evidence type="ECO:0000313" key="7">
    <source>
        <dbReference type="Proteomes" id="UP000541109"/>
    </source>
</evidence>
<dbReference type="Gene3D" id="2.30.30.760">
    <property type="match status" value="1"/>
</dbReference>
<keyword evidence="6" id="KW-0969">Cilium</keyword>
<evidence type="ECO:0000313" key="6">
    <source>
        <dbReference type="EMBL" id="MBA5779303.1"/>
    </source>
</evidence>
<accession>A0A839AHW5</accession>
<keyword evidence="7" id="KW-1185">Reference proteome</keyword>
<feature type="signal peptide" evidence="4">
    <location>
        <begin position="1"/>
        <end position="20"/>
    </location>
</feature>
<evidence type="ECO:0000256" key="2">
    <source>
        <dbReference type="ARBA" id="ARBA00022729"/>
    </source>
</evidence>
<evidence type="ECO:0000259" key="5">
    <source>
        <dbReference type="SMART" id="SM00858"/>
    </source>
</evidence>
<dbReference type="Pfam" id="PF13144">
    <property type="entry name" value="ChapFlgA"/>
    <property type="match status" value="1"/>
</dbReference>
<gene>
    <name evidence="6" type="primary">flgA</name>
    <name evidence="6" type="ORF">H2509_19405</name>
</gene>
<dbReference type="RefSeq" id="WP_182168122.1">
    <property type="nucleotide sequence ID" value="NZ_JACFXV010000066.1"/>
</dbReference>
<organism evidence="6 7">
    <name type="scientific">Stappia albiluteola</name>
    <dbReference type="NCBI Taxonomy" id="2758565"/>
    <lineage>
        <taxon>Bacteria</taxon>
        <taxon>Pseudomonadati</taxon>
        <taxon>Pseudomonadota</taxon>
        <taxon>Alphaproteobacteria</taxon>
        <taxon>Hyphomicrobiales</taxon>
        <taxon>Stappiaceae</taxon>
        <taxon>Stappia</taxon>
    </lineage>
</organism>
<protein>
    <submittedName>
        <fullName evidence="6">Flagellar basal body P-ring formation protein FlgA</fullName>
    </submittedName>
</protein>
<dbReference type="SMART" id="SM00858">
    <property type="entry name" value="SAF"/>
    <property type="match status" value="1"/>
</dbReference>
<dbReference type="Gene3D" id="3.90.1210.10">
    <property type="entry name" value="Antifreeze-like/N-acetylneuraminic acid synthase C-terminal domain"/>
    <property type="match status" value="1"/>
</dbReference>
<dbReference type="PANTHER" id="PTHR36307">
    <property type="entry name" value="FLAGELLA BASAL BODY P-RING FORMATION PROTEIN FLGA"/>
    <property type="match status" value="1"/>
</dbReference>
<feature type="chain" id="PRO_5032645305" evidence="4">
    <location>
        <begin position="21"/>
        <end position="321"/>
    </location>
</feature>
<evidence type="ECO:0000256" key="1">
    <source>
        <dbReference type="ARBA" id="ARBA00004418"/>
    </source>
</evidence>
<dbReference type="NCBIfam" id="TIGR03170">
    <property type="entry name" value="flgA_cterm"/>
    <property type="match status" value="1"/>
</dbReference>
<dbReference type="PANTHER" id="PTHR36307:SF1">
    <property type="entry name" value="FLAGELLA BASAL BODY P-RING FORMATION PROTEIN FLGA"/>
    <property type="match status" value="1"/>
</dbReference>
<keyword evidence="2 4" id="KW-0732">Signal</keyword>
<evidence type="ECO:0000256" key="3">
    <source>
        <dbReference type="ARBA" id="ARBA00022764"/>
    </source>
</evidence>
<keyword evidence="6" id="KW-0966">Cell projection</keyword>
<keyword evidence="6" id="KW-0282">Flagellum</keyword>
<dbReference type="CDD" id="cd11614">
    <property type="entry name" value="SAF_CpaB_FlgA_like"/>
    <property type="match status" value="1"/>
</dbReference>
<comment type="caution">
    <text evidence="6">The sequence shown here is derived from an EMBL/GenBank/DDBJ whole genome shotgun (WGS) entry which is preliminary data.</text>
</comment>
<keyword evidence="3" id="KW-0574">Periplasm</keyword>
<dbReference type="EMBL" id="JACFXV010000066">
    <property type="protein sequence ID" value="MBA5779303.1"/>
    <property type="molecule type" value="Genomic_DNA"/>
</dbReference>